<evidence type="ECO:0000256" key="8">
    <source>
        <dbReference type="SAM" id="Phobius"/>
    </source>
</evidence>
<proteinExistence type="inferred from homology"/>
<feature type="transmembrane region" description="Helical" evidence="8">
    <location>
        <begin position="34"/>
        <end position="57"/>
    </location>
</feature>
<dbReference type="RefSeq" id="WP_109731005.1">
    <property type="nucleotide sequence ID" value="NZ_BAAACK010000018.1"/>
</dbReference>
<dbReference type="InterPro" id="IPR051085">
    <property type="entry name" value="MB_O-acyltransferase"/>
</dbReference>
<dbReference type="Proteomes" id="UP000245845">
    <property type="component" value="Unassembled WGS sequence"/>
</dbReference>
<evidence type="ECO:0000313" key="9">
    <source>
        <dbReference type="EMBL" id="PWJ29874.1"/>
    </source>
</evidence>
<comment type="similarity">
    <text evidence="2 7">Belongs to the membrane-bound acyltransferase family.</text>
</comment>
<dbReference type="InterPro" id="IPR028362">
    <property type="entry name" value="AlgI"/>
</dbReference>
<dbReference type="InterPro" id="IPR024194">
    <property type="entry name" value="Ac/AlaTfrase_AlgI/DltB"/>
</dbReference>
<feature type="transmembrane region" description="Helical" evidence="8">
    <location>
        <begin position="437"/>
        <end position="458"/>
    </location>
</feature>
<keyword evidence="10" id="KW-1185">Reference proteome</keyword>
<evidence type="ECO:0000256" key="4">
    <source>
        <dbReference type="ARBA" id="ARBA00022692"/>
    </source>
</evidence>
<protein>
    <submittedName>
        <fullName evidence="9">Alginate O-acetyltransferase complex protein AlgI</fullName>
    </submittedName>
</protein>
<feature type="transmembrane region" description="Helical" evidence="8">
    <location>
        <begin position="146"/>
        <end position="165"/>
    </location>
</feature>
<dbReference type="GO" id="GO:0016746">
    <property type="term" value="F:acyltransferase activity"/>
    <property type="evidence" value="ECO:0007669"/>
    <property type="project" value="UniProtKB-KW"/>
</dbReference>
<dbReference type="OrthoDB" id="9805788at2"/>
<dbReference type="PIRSF" id="PIRSF500217">
    <property type="entry name" value="AlgI"/>
    <property type="match status" value="1"/>
</dbReference>
<dbReference type="InterPro" id="IPR004299">
    <property type="entry name" value="MBOAT_fam"/>
</dbReference>
<evidence type="ECO:0000256" key="5">
    <source>
        <dbReference type="ARBA" id="ARBA00022989"/>
    </source>
</evidence>
<keyword evidence="6 7" id="KW-0472">Membrane</keyword>
<evidence type="ECO:0000256" key="1">
    <source>
        <dbReference type="ARBA" id="ARBA00004651"/>
    </source>
</evidence>
<comment type="subcellular location">
    <subcellularLocation>
        <location evidence="1">Cell membrane</location>
        <topology evidence="1">Multi-pass membrane protein</topology>
    </subcellularLocation>
</comment>
<dbReference type="GO" id="GO:0005886">
    <property type="term" value="C:plasma membrane"/>
    <property type="evidence" value="ECO:0007669"/>
    <property type="project" value="UniProtKB-SubCell"/>
</dbReference>
<comment type="caution">
    <text evidence="9">The sequence shown here is derived from an EMBL/GenBank/DDBJ whole genome shotgun (WGS) entry which is preliminary data.</text>
</comment>
<dbReference type="PANTHER" id="PTHR13285:SF18">
    <property type="entry name" value="PROTEIN-CYSTEINE N-PALMITOYLTRANSFERASE RASP"/>
    <property type="match status" value="1"/>
</dbReference>
<evidence type="ECO:0000256" key="3">
    <source>
        <dbReference type="ARBA" id="ARBA00022475"/>
    </source>
</evidence>
<dbReference type="PIRSF" id="PIRSF016636">
    <property type="entry name" value="AlgI_DltB"/>
    <property type="match status" value="1"/>
</dbReference>
<feature type="transmembrane region" description="Helical" evidence="8">
    <location>
        <begin position="78"/>
        <end position="96"/>
    </location>
</feature>
<dbReference type="GO" id="GO:0042121">
    <property type="term" value="P:alginic acid biosynthetic process"/>
    <property type="evidence" value="ECO:0007669"/>
    <property type="project" value="InterPro"/>
</dbReference>
<accession>A0A2Y9C9Z3</accession>
<keyword evidence="5 8" id="KW-1133">Transmembrane helix</keyword>
<dbReference type="PANTHER" id="PTHR13285">
    <property type="entry name" value="ACYLTRANSFERASE"/>
    <property type="match status" value="1"/>
</dbReference>
<evidence type="ECO:0000256" key="7">
    <source>
        <dbReference type="PIRNR" id="PIRNR016636"/>
    </source>
</evidence>
<reference evidence="9 10" key="1">
    <citation type="submission" date="2018-05" db="EMBL/GenBank/DDBJ databases">
        <title>The Hungate 1000. A catalogue of reference genomes from the rumen microbiome.</title>
        <authorList>
            <person name="Kelly W."/>
        </authorList>
    </citation>
    <scope>NUCLEOTIDE SEQUENCE [LARGE SCALE GENOMIC DNA]</scope>
    <source>
        <strain evidence="9 10">NLAE-zl-C242</strain>
    </source>
</reference>
<evidence type="ECO:0000256" key="6">
    <source>
        <dbReference type="ARBA" id="ARBA00023136"/>
    </source>
</evidence>
<evidence type="ECO:0000256" key="2">
    <source>
        <dbReference type="ARBA" id="ARBA00010323"/>
    </source>
</evidence>
<feature type="transmembrane region" description="Helical" evidence="8">
    <location>
        <begin position="359"/>
        <end position="380"/>
    </location>
</feature>
<keyword evidence="4 8" id="KW-0812">Transmembrane</keyword>
<feature type="transmembrane region" description="Helical" evidence="8">
    <location>
        <begin position="317"/>
        <end position="339"/>
    </location>
</feature>
<keyword evidence="3 7" id="KW-1003">Cell membrane</keyword>
<evidence type="ECO:0000313" key="10">
    <source>
        <dbReference type="Proteomes" id="UP000245845"/>
    </source>
</evidence>
<feature type="transmembrane region" description="Helical" evidence="8">
    <location>
        <begin position="116"/>
        <end position="134"/>
    </location>
</feature>
<keyword evidence="7 9" id="KW-0808">Transferase</keyword>
<feature type="transmembrane region" description="Helical" evidence="8">
    <location>
        <begin position="218"/>
        <end position="239"/>
    </location>
</feature>
<dbReference type="AlphaFoldDB" id="A0A2Y9C9Z3"/>
<dbReference type="Pfam" id="PF03062">
    <property type="entry name" value="MBOAT"/>
    <property type="match status" value="1"/>
</dbReference>
<feature type="transmembrane region" description="Helical" evidence="8">
    <location>
        <begin position="185"/>
        <end position="206"/>
    </location>
</feature>
<feature type="transmembrane region" description="Helical" evidence="8">
    <location>
        <begin position="400"/>
        <end position="425"/>
    </location>
</feature>
<name>A0A2Y9C9Z3_9FIRM</name>
<organism evidence="9 10">
    <name type="scientific">Faecalicatena orotica</name>
    <dbReference type="NCBI Taxonomy" id="1544"/>
    <lineage>
        <taxon>Bacteria</taxon>
        <taxon>Bacillati</taxon>
        <taxon>Bacillota</taxon>
        <taxon>Clostridia</taxon>
        <taxon>Lachnospirales</taxon>
        <taxon>Lachnospiraceae</taxon>
        <taxon>Faecalicatena</taxon>
    </lineage>
</organism>
<dbReference type="EMBL" id="QGDL01000005">
    <property type="protein sequence ID" value="PWJ29874.1"/>
    <property type="molecule type" value="Genomic_DNA"/>
</dbReference>
<sequence length="470" mass="54143">MLFSSVTFLFVFLPVTMALYYIVPQKFRNVIMLIASLIFYAWGEPIYIVLMVLSILLNYICGLDIEDKRDDPRKMRRSLIFAVVVNLLLLGFFKYYGFLLDSLNAVLPVDIPYRDLPLPIGISFYTFQAMSYIIDVYRGEAKSQKNILYFALYISMFPQLIAGPIVRYVDIEAQLKNRVLSMRKFGLGAEYFIIGLAKKVILANSIGQIYEQIASLQMGSFSVLTAWVGCISYAFQIYFDFSGYSDMAIGLGKMFGFEFRKNFDYPYISTSITEFWRRWHISLSTWFREYVYIPLGGNRCTQSRQIMNLLVVWMLTGLWHGAAWNFLFWGLYYGILLVLEKFVWGRKLERLPSAAKHIYSMVFVLIGWVFFFSPSLGYAFNYIGVMFGAGASAFADKQALFYVFTHWLLYLIAILGSSALGLNLLKQIIGGFNSARIRKVAAGVVYISIFLISVAYLVTETFNPFLYFRF</sequence>
<keyword evidence="7" id="KW-0012">Acyltransferase</keyword>
<gene>
    <name evidence="9" type="ORF">A8806_105177</name>
</gene>